<evidence type="ECO:0000256" key="4">
    <source>
        <dbReference type="ARBA" id="ARBA00022679"/>
    </source>
</evidence>
<dbReference type="Gene3D" id="3.20.10.10">
    <property type="entry name" value="D-amino Acid Aminotransferase, subunit A, domain 2"/>
    <property type="match status" value="1"/>
</dbReference>
<dbReference type="InterPro" id="IPR036038">
    <property type="entry name" value="Aminotransferase-like"/>
</dbReference>
<evidence type="ECO:0000256" key="3">
    <source>
        <dbReference type="ARBA" id="ARBA00022576"/>
    </source>
</evidence>
<sequence length="465" mass="50322">MALLYGRRLTMPKLHESCLLPGGGAVADDVMPVPMMYGGASSSLTFCNVPRMVAVSSKKQQHQGLLRKVSCSSSSASSDARFPFPLSLSDQEYGGFCLLGSRGENQALRRQAISSEAATVHSVSDVDALSGIDWENFGFGLRPTDFMYIIKCKRGGEWGKGELQPFGNLEISPAAAVLNYGQGLFEGLKAYRTADDSILLFRPEENAMRLNAGADRMSMPSLPVDTFLHAVKQAVLANRRWIPPPGKGSLYIRPLLIGSGGVLGLAPAPEFTFVIYVSPVGCYFKGGLAPIDLKVESFYHRAAPGGTGGVKTIGNYAPVLKTQLTAKGKGYSDVLYLDAVENKYVEEVSSCNIFMVKDNVISTPELKGTILPGVTRKSIIELAHSRGYEVLERPVDVEELLVADEVFCTGTAVVVNPVGSITYESRRVKYNNGEVGKVAQELYEALTSIQMGHTEDKMGWIVQLN</sequence>
<dbReference type="InterPro" id="IPR043131">
    <property type="entry name" value="BCAT-like_N"/>
</dbReference>
<dbReference type="PANTHER" id="PTHR42825:SF2">
    <property type="entry name" value="BRANCHED-CHAIN-AMINO-ACID AMINOTRANSFERASE 3, CHLOROPLASTIC-RELATED"/>
    <property type="match status" value="1"/>
</dbReference>
<keyword evidence="3 8" id="KW-0032">Aminotransferase</keyword>
<organism evidence="9 10">
    <name type="scientific">Sphagnum jensenii</name>
    <dbReference type="NCBI Taxonomy" id="128206"/>
    <lineage>
        <taxon>Eukaryota</taxon>
        <taxon>Viridiplantae</taxon>
        <taxon>Streptophyta</taxon>
        <taxon>Embryophyta</taxon>
        <taxon>Bryophyta</taxon>
        <taxon>Sphagnophytina</taxon>
        <taxon>Sphagnopsida</taxon>
        <taxon>Sphagnales</taxon>
        <taxon>Sphagnaceae</taxon>
        <taxon>Sphagnum</taxon>
    </lineage>
</organism>
<keyword evidence="4 8" id="KW-0808">Transferase</keyword>
<dbReference type="InterPro" id="IPR018300">
    <property type="entry name" value="Aminotrans_IV_CS"/>
</dbReference>
<evidence type="ECO:0000256" key="7">
    <source>
        <dbReference type="RuleBase" id="RU004516"/>
    </source>
</evidence>
<dbReference type="NCBIfam" id="NF009897">
    <property type="entry name" value="PRK13357.1"/>
    <property type="match status" value="1"/>
</dbReference>
<comment type="catalytic activity">
    <reaction evidence="8">
        <text>L-leucine + 2-oxoglutarate = 4-methyl-2-oxopentanoate + L-glutamate</text>
        <dbReference type="Rhea" id="RHEA:18321"/>
        <dbReference type="ChEBI" id="CHEBI:16810"/>
        <dbReference type="ChEBI" id="CHEBI:17865"/>
        <dbReference type="ChEBI" id="CHEBI:29985"/>
        <dbReference type="ChEBI" id="CHEBI:57427"/>
        <dbReference type="EC" id="2.6.1.42"/>
    </reaction>
</comment>
<comment type="similarity">
    <text evidence="2 6">Belongs to the class-IV pyridoxal-phosphate-dependent aminotransferase family.</text>
</comment>
<name>A0ABP0WFZ2_9BRYO</name>
<dbReference type="CDD" id="cd01557">
    <property type="entry name" value="BCAT_beta_family"/>
    <property type="match status" value="1"/>
</dbReference>
<reference evidence="9" key="1">
    <citation type="submission" date="2024-02" db="EMBL/GenBank/DDBJ databases">
        <authorList>
            <consortium name="ELIXIR-Norway"/>
            <consortium name="Elixir Norway"/>
        </authorList>
    </citation>
    <scope>NUCLEOTIDE SEQUENCE</scope>
</reference>
<comment type="catalytic activity">
    <reaction evidence="8">
        <text>L-isoleucine + 2-oxoglutarate = (S)-3-methyl-2-oxopentanoate + L-glutamate</text>
        <dbReference type="Rhea" id="RHEA:24801"/>
        <dbReference type="ChEBI" id="CHEBI:16810"/>
        <dbReference type="ChEBI" id="CHEBI:29985"/>
        <dbReference type="ChEBI" id="CHEBI:35146"/>
        <dbReference type="ChEBI" id="CHEBI:58045"/>
        <dbReference type="EC" id="2.6.1.42"/>
    </reaction>
</comment>
<evidence type="ECO:0000256" key="8">
    <source>
        <dbReference type="RuleBase" id="RU004517"/>
    </source>
</evidence>
<keyword evidence="8" id="KW-0100">Branched-chain amino acid biosynthesis</keyword>
<evidence type="ECO:0000256" key="5">
    <source>
        <dbReference type="ARBA" id="ARBA00022898"/>
    </source>
</evidence>
<evidence type="ECO:0000256" key="6">
    <source>
        <dbReference type="RuleBase" id="RU004106"/>
    </source>
</evidence>
<dbReference type="InterPro" id="IPR033939">
    <property type="entry name" value="BCAT_family"/>
</dbReference>
<dbReference type="Proteomes" id="UP001497444">
    <property type="component" value="Chromosome 17"/>
</dbReference>
<dbReference type="SUPFAM" id="SSF56752">
    <property type="entry name" value="D-aminoacid aminotransferase-like PLP-dependent enzymes"/>
    <property type="match status" value="1"/>
</dbReference>
<gene>
    <name evidence="9" type="ORF">CSSPJE1EN1_LOCUS10857</name>
</gene>
<dbReference type="PANTHER" id="PTHR42825">
    <property type="entry name" value="AMINO ACID AMINOTRANSFERASE"/>
    <property type="match status" value="1"/>
</dbReference>
<proteinExistence type="inferred from homology"/>
<dbReference type="InterPro" id="IPR043132">
    <property type="entry name" value="BCAT-like_C"/>
</dbReference>
<dbReference type="Gene3D" id="3.30.470.10">
    <property type="match status" value="1"/>
</dbReference>
<dbReference type="NCBIfam" id="TIGR01123">
    <property type="entry name" value="ilvE_II"/>
    <property type="match status" value="1"/>
</dbReference>
<keyword evidence="10" id="KW-1185">Reference proteome</keyword>
<dbReference type="EC" id="2.6.1.42" evidence="8"/>
<evidence type="ECO:0000256" key="2">
    <source>
        <dbReference type="ARBA" id="ARBA00009320"/>
    </source>
</evidence>
<dbReference type="InterPro" id="IPR001544">
    <property type="entry name" value="Aminotrans_IV"/>
</dbReference>
<dbReference type="InterPro" id="IPR005786">
    <property type="entry name" value="B_amino_transII"/>
</dbReference>
<dbReference type="EMBL" id="OZ020112">
    <property type="protein sequence ID" value="CAK9265379.1"/>
    <property type="molecule type" value="Genomic_DNA"/>
</dbReference>
<comment type="catalytic activity">
    <reaction evidence="8">
        <text>L-valine + 2-oxoglutarate = 3-methyl-2-oxobutanoate + L-glutamate</text>
        <dbReference type="Rhea" id="RHEA:24813"/>
        <dbReference type="ChEBI" id="CHEBI:11851"/>
        <dbReference type="ChEBI" id="CHEBI:16810"/>
        <dbReference type="ChEBI" id="CHEBI:29985"/>
        <dbReference type="ChEBI" id="CHEBI:57762"/>
        <dbReference type="EC" id="2.6.1.42"/>
    </reaction>
</comment>
<accession>A0ABP0WFZ2</accession>
<keyword evidence="8" id="KW-0028">Amino-acid biosynthesis</keyword>
<dbReference type="Pfam" id="PF01063">
    <property type="entry name" value="Aminotran_4"/>
    <property type="match status" value="1"/>
</dbReference>
<evidence type="ECO:0000256" key="1">
    <source>
        <dbReference type="ARBA" id="ARBA00001933"/>
    </source>
</evidence>
<comment type="cofactor">
    <cofactor evidence="1 7">
        <name>pyridoxal 5'-phosphate</name>
        <dbReference type="ChEBI" id="CHEBI:597326"/>
    </cofactor>
</comment>
<evidence type="ECO:0000313" key="9">
    <source>
        <dbReference type="EMBL" id="CAK9265379.1"/>
    </source>
</evidence>
<keyword evidence="5 7" id="KW-0663">Pyridoxal phosphate</keyword>
<dbReference type="PROSITE" id="PS00770">
    <property type="entry name" value="AA_TRANSFER_CLASS_4"/>
    <property type="match status" value="1"/>
</dbReference>
<protein>
    <recommendedName>
        <fullName evidence="8">Branched-chain-amino-acid aminotransferase</fullName>
        <ecNumber evidence="8">2.6.1.42</ecNumber>
    </recommendedName>
</protein>
<evidence type="ECO:0000313" key="10">
    <source>
        <dbReference type="Proteomes" id="UP001497444"/>
    </source>
</evidence>